<sequence>MTDARPTLFHFNPTCEIAIANGSPYFTPSNLLRQFEDDLAPLMLHFAKANDLVVAPTPPEQWIERMHEAGFTIPRFASIDQLKAERLADDTLKLECWGNSPAESHRFQFLEAGNRPWKDSYRTVFERKTAVGFLHQLLQAEVLPSCIDRQIAPHIVRSEAEIARLLNSSAPLVLKTPLSSSGRGLAVLRRNKLNESNRQWIKGNLEQQGYLTAEPWLDKQLDLSLQFRIESAGKVRYLTPSFFETNSNGQYSGHFLNFSDWARIPGGQESLRKLSSLMHRELENSVYSKNYSGPLGIDLISYRDENGQLMIHPCLEINPRYTMGYLSTKLEAKIHPEAKGHFKIHFAPQGTMVQVVEQKREANPLQMLDGRPRKGFLELTPVNSSSKFCAYLTLF</sequence>
<gene>
    <name evidence="1" type="ORF">C8N47_10568</name>
</gene>
<comment type="caution">
    <text evidence="1">The sequence shown here is derived from an EMBL/GenBank/DDBJ whole genome shotgun (WGS) entry which is preliminary data.</text>
</comment>
<keyword evidence="2" id="KW-1185">Reference proteome</keyword>
<evidence type="ECO:0000313" key="1">
    <source>
        <dbReference type="EMBL" id="PTN09228.1"/>
    </source>
</evidence>
<dbReference type="SUPFAM" id="SSF56059">
    <property type="entry name" value="Glutathione synthetase ATP-binding domain-like"/>
    <property type="match status" value="1"/>
</dbReference>
<protein>
    <recommendedName>
        <fullName evidence="3">ATP-grasp domain-containing protein</fullName>
    </recommendedName>
</protein>
<reference evidence="1 2" key="1">
    <citation type="submission" date="2018-04" db="EMBL/GenBank/DDBJ databases">
        <title>Genomic Encyclopedia of Archaeal and Bacterial Type Strains, Phase II (KMG-II): from individual species to whole genera.</title>
        <authorList>
            <person name="Goeker M."/>
        </authorList>
    </citation>
    <scope>NUCLEOTIDE SEQUENCE [LARGE SCALE GENOMIC DNA]</scope>
    <source>
        <strain evidence="1 2">DSM 28823</strain>
    </source>
</reference>
<dbReference type="Proteomes" id="UP000243525">
    <property type="component" value="Unassembled WGS sequence"/>
</dbReference>
<dbReference type="EMBL" id="QAAD01000005">
    <property type="protein sequence ID" value="PTN09228.1"/>
    <property type="molecule type" value="Genomic_DNA"/>
</dbReference>
<dbReference type="AlphaFoldDB" id="A0A2T5C391"/>
<dbReference type="RefSeq" id="WP_107821637.1">
    <property type="nucleotide sequence ID" value="NZ_OY782574.1"/>
</dbReference>
<organism evidence="1 2">
    <name type="scientific">Mangrovibacterium marinum</name>
    <dbReference type="NCBI Taxonomy" id="1639118"/>
    <lineage>
        <taxon>Bacteria</taxon>
        <taxon>Pseudomonadati</taxon>
        <taxon>Bacteroidota</taxon>
        <taxon>Bacteroidia</taxon>
        <taxon>Marinilabiliales</taxon>
        <taxon>Prolixibacteraceae</taxon>
        <taxon>Mangrovibacterium</taxon>
    </lineage>
</organism>
<name>A0A2T5C391_9BACT</name>
<proteinExistence type="predicted"/>
<accession>A0A2T5C391</accession>
<dbReference type="OrthoDB" id="5291617at2"/>
<evidence type="ECO:0008006" key="3">
    <source>
        <dbReference type="Google" id="ProtNLM"/>
    </source>
</evidence>
<evidence type="ECO:0000313" key="2">
    <source>
        <dbReference type="Proteomes" id="UP000243525"/>
    </source>
</evidence>